<accession>A0A4T0FLY8</accession>
<dbReference type="OrthoDB" id="4349954at2759"/>
<name>A0A4T0FLY8_9BASI</name>
<dbReference type="AlphaFoldDB" id="A0A4T0FLY8"/>
<feature type="region of interest" description="Disordered" evidence="1">
    <location>
        <begin position="619"/>
        <end position="652"/>
    </location>
</feature>
<evidence type="ECO:0000313" key="3">
    <source>
        <dbReference type="Proteomes" id="UP000310189"/>
    </source>
</evidence>
<dbReference type="Proteomes" id="UP000310189">
    <property type="component" value="Unassembled WGS sequence"/>
</dbReference>
<dbReference type="InterPro" id="IPR042859">
    <property type="entry name" value="NOL11"/>
</dbReference>
<dbReference type="GO" id="GO:0005730">
    <property type="term" value="C:nucleolus"/>
    <property type="evidence" value="ECO:0007669"/>
    <property type="project" value="TreeGrafter"/>
</dbReference>
<sequence>MIDEPFQLSSHTVKQSNKAFNVKGKASSTPTNDLATVTVQGDGIHLIDVSWEIRKYYIHSHIQNYTQIASQNTLQSFSTGPSTTFAAAATTLVEGHSDDAITRRTFALSGAATKKQKVLSWTESLTVSQSAHLGGQSEHQEFEIDGPATSLHPIPVTPPTMLIGDSDGSCTYAQSDLSRREHIKGGEKYRQLGEAVYAADGASFIGTKADVQRYVVLTVSQSTKDKSIRVVAYQVLNNASRALERLGQASVPCQETAVSVSASSTGELHILDKANVIHSIRIEAVNDDSLSYKHLSTICINDTYKDLTMLALKGSLLLVAAKKDDGVVLTVWDTTLKVMLSEQEAEIPSSFGSASGDINLELSTVSNSSAILTLSSNANANAKSSKRSQAVVMIVPYTVPEQSTILAALGRDAATHKYLKSTAKQTHQKSASPLDPDQAKLEETLSSIDGILKNSETSSDNATNVLNEYFKAENMRLRNIANELFRADLADAALESFSKDAENRITKEGSIKNISTEPVLPRWFVQALVEIIFRNALKEKKIGEKKTYEFQSSHYSRSLVSKLLYMHVVSNDYATQWGGILDALWSCKDTKNLIPAITQVGDIPETALVRTLKAEMEVNAKQREEQRKSKEEGGDEEKMELDGDKQTQQKGSEGFAQVDGVLKAIVISDYTPGLLRRSLYEQFSDGEDVVSLFNKIEEWLQKEFMDPQVDVSKISLKAQRAAIREQVKGIRAPKKNQLSLENLTKFTQILLDAFFPIILHYEKSHHQVDKISRTLKELNEREQAQADLRRLLETFAAKATATKDNSAPAMSVKASKDEKRSIGVGKYAIEQFDLE</sequence>
<evidence type="ECO:0000256" key="1">
    <source>
        <dbReference type="SAM" id="MobiDB-lite"/>
    </source>
</evidence>
<dbReference type="PANTHER" id="PTHR15633:SF2">
    <property type="entry name" value="NUCLEOLAR PROTEIN 11"/>
    <property type="match status" value="1"/>
</dbReference>
<dbReference type="GO" id="GO:0030490">
    <property type="term" value="P:maturation of SSU-rRNA"/>
    <property type="evidence" value="ECO:0007669"/>
    <property type="project" value="InterPro"/>
</dbReference>
<proteinExistence type="predicted"/>
<dbReference type="EMBL" id="SPNW01000048">
    <property type="protein sequence ID" value="TIA87766.1"/>
    <property type="molecule type" value="Genomic_DNA"/>
</dbReference>
<evidence type="ECO:0000313" key="2">
    <source>
        <dbReference type="EMBL" id="TIA87766.1"/>
    </source>
</evidence>
<reference evidence="2 3" key="1">
    <citation type="submission" date="2019-03" db="EMBL/GenBank/DDBJ databases">
        <title>Sequencing 23 genomes of Wallemia ichthyophaga.</title>
        <authorList>
            <person name="Gostincar C."/>
        </authorList>
    </citation>
    <scope>NUCLEOTIDE SEQUENCE [LARGE SCALE GENOMIC DNA]</scope>
    <source>
        <strain evidence="2 3">EXF-5753</strain>
    </source>
</reference>
<gene>
    <name evidence="2" type="ORF">E3P99_02968</name>
</gene>
<keyword evidence="3" id="KW-1185">Reference proteome</keyword>
<dbReference type="GO" id="GO:0003723">
    <property type="term" value="F:RNA binding"/>
    <property type="evidence" value="ECO:0007669"/>
    <property type="project" value="TreeGrafter"/>
</dbReference>
<comment type="caution">
    <text evidence="2">The sequence shown here is derived from an EMBL/GenBank/DDBJ whole genome shotgun (WGS) entry which is preliminary data.</text>
</comment>
<dbReference type="PANTHER" id="PTHR15633">
    <property type="entry name" value="NUCLEOLAR PROTEIN 11"/>
    <property type="match status" value="1"/>
</dbReference>
<protein>
    <submittedName>
        <fullName evidence="2">Uncharacterized protein</fullName>
    </submittedName>
</protein>
<feature type="compositionally biased region" description="Basic and acidic residues" evidence="1">
    <location>
        <begin position="619"/>
        <end position="632"/>
    </location>
</feature>
<organism evidence="2 3">
    <name type="scientific">Wallemia hederae</name>
    <dbReference type="NCBI Taxonomy" id="1540922"/>
    <lineage>
        <taxon>Eukaryota</taxon>
        <taxon>Fungi</taxon>
        <taxon>Dikarya</taxon>
        <taxon>Basidiomycota</taxon>
        <taxon>Wallemiomycotina</taxon>
        <taxon>Wallemiomycetes</taxon>
        <taxon>Wallemiales</taxon>
        <taxon>Wallemiaceae</taxon>
        <taxon>Wallemia</taxon>
    </lineage>
</organism>